<evidence type="ECO:0000256" key="1">
    <source>
        <dbReference type="SAM" id="Coils"/>
    </source>
</evidence>
<dbReference type="Pfam" id="PF01486">
    <property type="entry name" value="K-box"/>
    <property type="match status" value="1"/>
</dbReference>
<evidence type="ECO:0000313" key="4">
    <source>
        <dbReference type="Proteomes" id="UP000824469"/>
    </source>
</evidence>
<dbReference type="AlphaFoldDB" id="A0AA38FG29"/>
<organism evidence="3 4">
    <name type="scientific">Taxus chinensis</name>
    <name type="common">Chinese yew</name>
    <name type="synonym">Taxus wallichiana var. chinensis</name>
    <dbReference type="NCBI Taxonomy" id="29808"/>
    <lineage>
        <taxon>Eukaryota</taxon>
        <taxon>Viridiplantae</taxon>
        <taxon>Streptophyta</taxon>
        <taxon>Embryophyta</taxon>
        <taxon>Tracheophyta</taxon>
        <taxon>Spermatophyta</taxon>
        <taxon>Pinopsida</taxon>
        <taxon>Pinidae</taxon>
        <taxon>Conifers II</taxon>
        <taxon>Cupressales</taxon>
        <taxon>Taxaceae</taxon>
        <taxon>Taxus</taxon>
    </lineage>
</organism>
<dbReference type="OMA" id="FMHELYS"/>
<keyword evidence="1" id="KW-0175">Coiled coil</keyword>
<comment type="caution">
    <text evidence="3">The sequence shown here is derived from an EMBL/GenBank/DDBJ whole genome shotgun (WGS) entry which is preliminary data.</text>
</comment>
<protein>
    <recommendedName>
        <fullName evidence="2">K-box domain-containing protein</fullName>
    </recommendedName>
</protein>
<keyword evidence="4" id="KW-1185">Reference proteome</keyword>
<evidence type="ECO:0000259" key="2">
    <source>
        <dbReference type="PROSITE" id="PS51297"/>
    </source>
</evidence>
<reference evidence="3 4" key="1">
    <citation type="journal article" date="2021" name="Nat. Plants">
        <title>The Taxus genome provides insights into paclitaxel biosynthesis.</title>
        <authorList>
            <person name="Xiong X."/>
            <person name="Gou J."/>
            <person name="Liao Q."/>
            <person name="Li Y."/>
            <person name="Zhou Q."/>
            <person name="Bi G."/>
            <person name="Li C."/>
            <person name="Du R."/>
            <person name="Wang X."/>
            <person name="Sun T."/>
            <person name="Guo L."/>
            <person name="Liang H."/>
            <person name="Lu P."/>
            <person name="Wu Y."/>
            <person name="Zhang Z."/>
            <person name="Ro D.K."/>
            <person name="Shang Y."/>
            <person name="Huang S."/>
            <person name="Yan J."/>
        </authorList>
    </citation>
    <scope>NUCLEOTIDE SEQUENCE [LARGE SCALE GENOMIC DNA]</scope>
    <source>
        <strain evidence="3">Ta-2019</strain>
    </source>
</reference>
<dbReference type="GO" id="GO:0003700">
    <property type="term" value="F:DNA-binding transcription factor activity"/>
    <property type="evidence" value="ECO:0007669"/>
    <property type="project" value="InterPro"/>
</dbReference>
<feature type="coiled-coil region" evidence="1">
    <location>
        <begin position="14"/>
        <end position="48"/>
    </location>
</feature>
<evidence type="ECO:0000313" key="3">
    <source>
        <dbReference type="EMBL" id="KAH9304974.1"/>
    </source>
</evidence>
<feature type="non-terminal residue" evidence="3">
    <location>
        <position position="128"/>
    </location>
</feature>
<accession>A0AA38FG29</accession>
<feature type="domain" description="K-box" evidence="2">
    <location>
        <begin position="21"/>
        <end position="119"/>
    </location>
</feature>
<name>A0AA38FG29_TAXCH</name>
<dbReference type="EMBL" id="JAHRHJ020000008">
    <property type="protein sequence ID" value="KAH9304974.1"/>
    <property type="molecule type" value="Genomic_DNA"/>
</dbReference>
<dbReference type="Proteomes" id="UP000824469">
    <property type="component" value="Unassembled WGS sequence"/>
</dbReference>
<sequence>MTRVLGKYQKEKGSQLWDTEHQNLYNEIKRLKEQNEKLKSNLRHIRGEDINSLRVEELCLLEQALEIAIDRVRTKKDQIFMHELYSSRKRLSSLEEENKRLKGIAGMHGPIIMDEQDDHGHEHDGYGH</sequence>
<dbReference type="GO" id="GO:0005634">
    <property type="term" value="C:nucleus"/>
    <property type="evidence" value="ECO:0007669"/>
    <property type="project" value="InterPro"/>
</dbReference>
<feature type="non-terminal residue" evidence="3">
    <location>
        <position position="1"/>
    </location>
</feature>
<gene>
    <name evidence="3" type="ORF">KI387_009378</name>
</gene>
<dbReference type="InterPro" id="IPR002487">
    <property type="entry name" value="TF_Kbox"/>
</dbReference>
<proteinExistence type="predicted"/>
<dbReference type="PROSITE" id="PS51297">
    <property type="entry name" value="K_BOX"/>
    <property type="match status" value="1"/>
</dbReference>